<comment type="caution">
    <text evidence="2">The sequence shown here is derived from an EMBL/GenBank/DDBJ whole genome shotgun (WGS) entry which is preliminary data.</text>
</comment>
<dbReference type="Gene3D" id="3.40.50.1010">
    <property type="entry name" value="5'-nuclease"/>
    <property type="match status" value="1"/>
</dbReference>
<name>A0A2A5QQH6_9EURY</name>
<dbReference type="GO" id="GO:0016075">
    <property type="term" value="P:rRNA catabolic process"/>
    <property type="evidence" value="ECO:0007669"/>
    <property type="project" value="TreeGrafter"/>
</dbReference>
<accession>A0A2A5QQH6</accession>
<feature type="domain" description="PIN" evidence="1">
    <location>
        <begin position="4"/>
        <end position="132"/>
    </location>
</feature>
<sequence>MSLLIDTGVFVAVQNERDEHHDAATNALEAALTGEFGALYTNDYVYDEAVTLTRMRTDSHREARTIGDRIAGRGPFPDRIEVLFVSDDRFEQTVRVFERYDDHHLSFTDASLVALVENGDLDAVLSFDDDFDGLIDRIDPTTISEDYSSH</sequence>
<dbReference type="InterPro" id="IPR039018">
    <property type="entry name" value="VapC20-like"/>
</dbReference>
<dbReference type="GO" id="GO:0004521">
    <property type="term" value="F:RNA endonuclease activity"/>
    <property type="evidence" value="ECO:0007669"/>
    <property type="project" value="InterPro"/>
</dbReference>
<evidence type="ECO:0000259" key="1">
    <source>
        <dbReference type="Pfam" id="PF01850"/>
    </source>
</evidence>
<keyword evidence="3" id="KW-1185">Reference proteome</keyword>
<dbReference type="InterPro" id="IPR029060">
    <property type="entry name" value="PIN-like_dom_sf"/>
</dbReference>
<dbReference type="PANTHER" id="PTHR42188:SF1">
    <property type="entry name" value="23S RRNA-SPECIFIC ENDONUCLEASE VAPC20"/>
    <property type="match status" value="1"/>
</dbReference>
<reference evidence="2 3" key="1">
    <citation type="submission" date="2017-09" db="EMBL/GenBank/DDBJ databases">
        <title>Genome sequences of Natrinema ejinorence JCM 13890T.</title>
        <authorList>
            <person name="Roh S.W."/>
            <person name="Kim Y.B."/>
            <person name="Kim J.Y."/>
        </authorList>
    </citation>
    <scope>NUCLEOTIDE SEQUENCE [LARGE SCALE GENOMIC DNA]</scope>
    <source>
        <strain evidence="2 3">JCM 13890</strain>
    </source>
</reference>
<dbReference type="EMBL" id="NXNI01000001">
    <property type="protein sequence ID" value="PCR89087.1"/>
    <property type="molecule type" value="Genomic_DNA"/>
</dbReference>
<dbReference type="InterPro" id="IPR002716">
    <property type="entry name" value="PIN_dom"/>
</dbReference>
<protein>
    <submittedName>
        <fullName evidence="2">VapC toxin family PIN domain ribonuclease</fullName>
    </submittedName>
</protein>
<organism evidence="2 3">
    <name type="scientific">Natrinema ejinorense</name>
    <dbReference type="NCBI Taxonomy" id="373386"/>
    <lineage>
        <taxon>Archaea</taxon>
        <taxon>Methanobacteriati</taxon>
        <taxon>Methanobacteriota</taxon>
        <taxon>Stenosarchaea group</taxon>
        <taxon>Halobacteria</taxon>
        <taxon>Halobacteriales</taxon>
        <taxon>Natrialbaceae</taxon>
        <taxon>Natrinema</taxon>
    </lineage>
</organism>
<dbReference type="OrthoDB" id="198094at2157"/>
<proteinExistence type="predicted"/>
<gene>
    <name evidence="2" type="ORF">CP557_00180</name>
</gene>
<dbReference type="PANTHER" id="PTHR42188">
    <property type="entry name" value="23S RRNA-SPECIFIC ENDONUCLEASE VAPC20"/>
    <property type="match status" value="1"/>
</dbReference>
<dbReference type="RefSeq" id="WP_097378038.1">
    <property type="nucleotide sequence ID" value="NZ_NXNI01000001.1"/>
</dbReference>
<dbReference type="Proteomes" id="UP000219689">
    <property type="component" value="Unassembled WGS sequence"/>
</dbReference>
<evidence type="ECO:0000313" key="2">
    <source>
        <dbReference type="EMBL" id="PCR89087.1"/>
    </source>
</evidence>
<evidence type="ECO:0000313" key="3">
    <source>
        <dbReference type="Proteomes" id="UP000219689"/>
    </source>
</evidence>
<dbReference type="Pfam" id="PF01850">
    <property type="entry name" value="PIN"/>
    <property type="match status" value="1"/>
</dbReference>
<dbReference type="AlphaFoldDB" id="A0A2A5QQH6"/>
<dbReference type="SUPFAM" id="SSF88723">
    <property type="entry name" value="PIN domain-like"/>
    <property type="match status" value="1"/>
</dbReference>